<dbReference type="GO" id="GO:0006887">
    <property type="term" value="P:exocytosis"/>
    <property type="evidence" value="ECO:0007669"/>
    <property type="project" value="UniProtKB-KW"/>
</dbReference>
<organism evidence="9 10">
    <name type="scientific">Cristinia sonorae</name>
    <dbReference type="NCBI Taxonomy" id="1940300"/>
    <lineage>
        <taxon>Eukaryota</taxon>
        <taxon>Fungi</taxon>
        <taxon>Dikarya</taxon>
        <taxon>Basidiomycota</taxon>
        <taxon>Agaricomycotina</taxon>
        <taxon>Agaricomycetes</taxon>
        <taxon>Agaricomycetidae</taxon>
        <taxon>Agaricales</taxon>
        <taxon>Pleurotineae</taxon>
        <taxon>Stephanosporaceae</taxon>
        <taxon>Cristinia</taxon>
    </lineage>
</organism>
<feature type="domain" description="Exocyst component Exo84 C-terminal" evidence="8">
    <location>
        <begin position="411"/>
        <end position="605"/>
    </location>
</feature>
<dbReference type="GO" id="GO:0000145">
    <property type="term" value="C:exocyst"/>
    <property type="evidence" value="ECO:0007669"/>
    <property type="project" value="InterPro"/>
</dbReference>
<dbReference type="PRINTS" id="PR01217">
    <property type="entry name" value="PRICHEXTENSN"/>
</dbReference>
<dbReference type="SUPFAM" id="SSF50729">
    <property type="entry name" value="PH domain-like"/>
    <property type="match status" value="1"/>
</dbReference>
<dbReference type="Gene3D" id="2.30.29.30">
    <property type="entry name" value="Pleckstrin-homology domain (PH domain)/Phosphotyrosine-binding domain (PTB)"/>
    <property type="match status" value="1"/>
</dbReference>
<dbReference type="SUPFAM" id="SSF74788">
    <property type="entry name" value="Cullin repeat-like"/>
    <property type="match status" value="1"/>
</dbReference>
<dbReference type="EMBL" id="JAEVFJ010000018">
    <property type="protein sequence ID" value="KAH8099789.1"/>
    <property type="molecule type" value="Genomic_DNA"/>
</dbReference>
<keyword evidence="10" id="KW-1185">Reference proteome</keyword>
<feature type="region of interest" description="Disordered" evidence="7">
    <location>
        <begin position="619"/>
        <end position="768"/>
    </location>
</feature>
<dbReference type="GO" id="GO:0030133">
    <property type="term" value="C:transport vesicle"/>
    <property type="evidence" value="ECO:0007669"/>
    <property type="project" value="UniProtKB-SubCell"/>
</dbReference>
<sequence length="768" mass="84993">MQSLRTRKPSEARPKGQPRPTGNAKLSKPIPRDTRRSTRVDDKIKKRMSMRYVDISSPTDASIPAVPALPFGIRPDQLRNQSELIQEESQAKEETRAADLKALDKDDFDPEAFLKAKMANSTEAEIKSLQSSLQALKDGVQLDLQRNVFKNYAEFVIVSKEVSTLENEMLEFKDSLAEWKGMPSLLHIDDSASVAERRRNVRSSIADLKVLYANQMQNLHTQIEGSAKFVPTTSGRHVITEMDGIFALNPATFRVDHSCRFVLLDDAVLVARRRRRRNNTESEKLIAERCWPLNEMLVLDTKDTASMSNVFKIRHNKETHVYRTEVAADKKSLLSQFRHVAEELAARRQKEREGEHQRRKSMWVSATSDRNSMAYAGAEMPPIPDFLADLMDKSELGIGSSAKEKDERDARWIGDFADDLTVAIALRKWDQAVSLVEQGENQLSSKPTLAAKLTPLKAQLTASLLQSLSIPTNRKSVVVQLITLLLRLGAGPAARNTFLTARSQVMRTAIRAITFEGSVGIYVTDLAIVVFTGIKHTADWFLASFKENEVASAFIEWAKVQIENFAEMFRKQVYSPDVDSRIVEEAIQVTHLQSKRLLEDFGLDFRFLLEQLLVENPKERTRPPAFKPHQPKQPSPIHTPAPTPIRSRSPAPTISTPTPRAPLPAVPPFPQSAQAPSSYAPPTPSSSSRLAPPSPAASPAPRSPAAGRRPLPVPARPGTPDSVASGMSGSGGGVRGSPAPPPRSRDRPGSSTGGRPPPVAIPKREGMF</sequence>
<dbReference type="Proteomes" id="UP000813824">
    <property type="component" value="Unassembled WGS sequence"/>
</dbReference>
<gene>
    <name evidence="9" type="ORF">BXZ70DRAFT_217528</name>
</gene>
<dbReference type="InterPro" id="IPR042561">
    <property type="entry name" value="Exo84_C_1"/>
</dbReference>
<dbReference type="Gene3D" id="1.20.58.1220">
    <property type="entry name" value="Exo84p, C-terminal helical domain"/>
    <property type="match status" value="1"/>
</dbReference>
<evidence type="ECO:0000259" key="8">
    <source>
        <dbReference type="Pfam" id="PF16528"/>
    </source>
</evidence>
<feature type="region of interest" description="Disordered" evidence="7">
    <location>
        <begin position="1"/>
        <end position="45"/>
    </location>
</feature>
<protein>
    <recommendedName>
        <fullName evidence="3">Exocyst complex component EXO84</fullName>
    </recommendedName>
</protein>
<dbReference type="InterPro" id="IPR016159">
    <property type="entry name" value="Cullin_repeat-like_dom_sf"/>
</dbReference>
<dbReference type="Pfam" id="PF25345">
    <property type="entry name" value="PH_EXO84"/>
    <property type="match status" value="1"/>
</dbReference>
<keyword evidence="6" id="KW-0653">Protein transport</keyword>
<dbReference type="Pfam" id="PF08700">
    <property type="entry name" value="VPS51_Exo84_N"/>
    <property type="match status" value="1"/>
</dbReference>
<dbReference type="InterPro" id="IPR042560">
    <property type="entry name" value="Exo84_C_2"/>
</dbReference>
<comment type="similarity">
    <text evidence="2">Belongs to the EXO84 family.</text>
</comment>
<dbReference type="AlphaFoldDB" id="A0A8K0ULZ9"/>
<feature type="compositionally biased region" description="Pro residues" evidence="7">
    <location>
        <begin position="631"/>
        <end position="643"/>
    </location>
</feature>
<comment type="subcellular location">
    <subcellularLocation>
        <location evidence="1">Cytoplasmic vesicle</location>
        <location evidence="1">Secretory vesicle</location>
    </subcellularLocation>
</comment>
<feature type="compositionally biased region" description="Pro residues" evidence="7">
    <location>
        <begin position="692"/>
        <end position="702"/>
    </location>
</feature>
<dbReference type="PANTHER" id="PTHR21426:SF12">
    <property type="entry name" value="EXOCYST COMPLEX COMPONENT 8"/>
    <property type="match status" value="1"/>
</dbReference>
<dbReference type="OrthoDB" id="642193at2759"/>
<dbReference type="InterPro" id="IPR033961">
    <property type="entry name" value="Exo84"/>
</dbReference>
<dbReference type="Gene3D" id="1.20.58.1210">
    <property type="entry name" value="Exo84p, N-terminal helical domain"/>
    <property type="match status" value="1"/>
</dbReference>
<dbReference type="InterPro" id="IPR032403">
    <property type="entry name" value="Exo84_C"/>
</dbReference>
<feature type="compositionally biased region" description="Pro residues" evidence="7">
    <location>
        <begin position="659"/>
        <end position="670"/>
    </location>
</feature>
<evidence type="ECO:0000256" key="3">
    <source>
        <dbReference type="ARBA" id="ARBA00021269"/>
    </source>
</evidence>
<dbReference type="Pfam" id="PF16528">
    <property type="entry name" value="Exo84_C"/>
    <property type="match status" value="1"/>
</dbReference>
<accession>A0A8K0ULZ9</accession>
<feature type="compositionally biased region" description="Basic and acidic residues" evidence="7">
    <location>
        <begin position="30"/>
        <end position="44"/>
    </location>
</feature>
<evidence type="ECO:0000256" key="7">
    <source>
        <dbReference type="SAM" id="MobiDB-lite"/>
    </source>
</evidence>
<comment type="caution">
    <text evidence="9">The sequence shown here is derived from an EMBL/GenBank/DDBJ whole genome shotgun (WGS) entry which is preliminary data.</text>
</comment>
<reference evidence="9" key="1">
    <citation type="journal article" date="2021" name="New Phytol.">
        <title>Evolutionary innovations through gain and loss of genes in the ectomycorrhizal Boletales.</title>
        <authorList>
            <person name="Wu G."/>
            <person name="Miyauchi S."/>
            <person name="Morin E."/>
            <person name="Kuo A."/>
            <person name="Drula E."/>
            <person name="Varga T."/>
            <person name="Kohler A."/>
            <person name="Feng B."/>
            <person name="Cao Y."/>
            <person name="Lipzen A."/>
            <person name="Daum C."/>
            <person name="Hundley H."/>
            <person name="Pangilinan J."/>
            <person name="Johnson J."/>
            <person name="Barry K."/>
            <person name="LaButti K."/>
            <person name="Ng V."/>
            <person name="Ahrendt S."/>
            <person name="Min B."/>
            <person name="Choi I.G."/>
            <person name="Park H."/>
            <person name="Plett J.M."/>
            <person name="Magnuson J."/>
            <person name="Spatafora J.W."/>
            <person name="Nagy L.G."/>
            <person name="Henrissat B."/>
            <person name="Grigoriev I.V."/>
            <person name="Yang Z.L."/>
            <person name="Xu J."/>
            <person name="Martin F.M."/>
        </authorList>
    </citation>
    <scope>NUCLEOTIDE SEQUENCE</scope>
    <source>
        <strain evidence="9">KKN 215</strain>
    </source>
</reference>
<evidence type="ECO:0000313" key="9">
    <source>
        <dbReference type="EMBL" id="KAH8099789.1"/>
    </source>
</evidence>
<evidence type="ECO:0000256" key="5">
    <source>
        <dbReference type="ARBA" id="ARBA00022483"/>
    </source>
</evidence>
<dbReference type="GO" id="GO:0006893">
    <property type="term" value="P:Golgi to plasma membrane transport"/>
    <property type="evidence" value="ECO:0007669"/>
    <property type="project" value="TreeGrafter"/>
</dbReference>
<evidence type="ECO:0000256" key="6">
    <source>
        <dbReference type="ARBA" id="ARBA00022927"/>
    </source>
</evidence>
<dbReference type="InterPro" id="IPR011993">
    <property type="entry name" value="PH-like_dom_sf"/>
</dbReference>
<dbReference type="PANTHER" id="PTHR21426">
    <property type="entry name" value="EXOCYST COMPLEX COMPONENT 8"/>
    <property type="match status" value="1"/>
</dbReference>
<name>A0A8K0ULZ9_9AGAR</name>
<keyword evidence="5" id="KW-0268">Exocytosis</keyword>
<dbReference type="GO" id="GO:0015031">
    <property type="term" value="P:protein transport"/>
    <property type="evidence" value="ECO:0007669"/>
    <property type="project" value="UniProtKB-KW"/>
</dbReference>
<evidence type="ECO:0000256" key="1">
    <source>
        <dbReference type="ARBA" id="ARBA00004398"/>
    </source>
</evidence>
<evidence type="ECO:0000256" key="4">
    <source>
        <dbReference type="ARBA" id="ARBA00022448"/>
    </source>
</evidence>
<keyword evidence="4" id="KW-0813">Transport</keyword>
<proteinExistence type="inferred from homology"/>
<evidence type="ECO:0000313" key="10">
    <source>
        <dbReference type="Proteomes" id="UP000813824"/>
    </source>
</evidence>
<evidence type="ECO:0000256" key="2">
    <source>
        <dbReference type="ARBA" id="ARBA00007210"/>
    </source>
</evidence>